<evidence type="ECO:0000313" key="15">
    <source>
        <dbReference type="Proteomes" id="UP001342418"/>
    </source>
</evidence>
<dbReference type="Pfam" id="PF08521">
    <property type="entry name" value="2CSK_N"/>
    <property type="match status" value="1"/>
</dbReference>
<dbReference type="SMART" id="SM00387">
    <property type="entry name" value="HATPase_c"/>
    <property type="match status" value="1"/>
</dbReference>
<organism evidence="14 15">
    <name type="scientific">Nitratireductor thuwali</name>
    <dbReference type="NCBI Taxonomy" id="2267699"/>
    <lineage>
        <taxon>Bacteria</taxon>
        <taxon>Pseudomonadati</taxon>
        <taxon>Pseudomonadota</taxon>
        <taxon>Alphaproteobacteria</taxon>
        <taxon>Hyphomicrobiales</taxon>
        <taxon>Phyllobacteriaceae</taxon>
        <taxon>Nitratireductor</taxon>
    </lineage>
</organism>
<sequence>MTGLDRIRPGIAPGHARPISSAKSQSIAFRLGLAMVLILIAVVTATILAANQFGQAASDETFDRLLRGAALQIAERISVADGQTQVDLPVSAFELLSLARNDRVFYRVIGPDGRTLTGYDDLPRPARQSRGAGAVIYDARYKGTPVRAVMLTRQLAERSISGPVMILVAQTTGERGALATSIATRAVLIIAAAGVLLLFLALVALRIALRPLARVERAMLMREANDLSPINVPAPQEIAILLQAINRFMGRLDKRIEAMQNFVADAAHQIRTPITALRAQAQLALEEKDPARLARLHKRLYARSVGLGRLADQLLSHALIAHRADTAAMEKIDLRRVALEAERETRAVADEAVSVELPDEEVWVEGDPVSLREAVKNLVNNAIRHGRPPVTLRVARQGDDQAQILVIDKGDGMPAEAAARIGERFTSDGISPESAGLGLSIVASVAAMHGASIVRHEAEGGGFAIGLQFPMGPS</sequence>
<gene>
    <name evidence="14" type="primary">qseC</name>
    <name evidence="14" type="ORF">NTH_04311</name>
</gene>
<evidence type="ECO:0000256" key="6">
    <source>
        <dbReference type="ARBA" id="ARBA00022692"/>
    </source>
</evidence>
<name>A0ABY5MSP2_9HYPH</name>
<dbReference type="PROSITE" id="PS50885">
    <property type="entry name" value="HAMP"/>
    <property type="match status" value="1"/>
</dbReference>
<dbReference type="InterPro" id="IPR003594">
    <property type="entry name" value="HATPase_dom"/>
</dbReference>
<keyword evidence="6 11" id="KW-0812">Transmembrane</keyword>
<keyword evidence="5 14" id="KW-0808">Transferase</keyword>
<dbReference type="Pfam" id="PF02518">
    <property type="entry name" value="HATPase_c"/>
    <property type="match status" value="1"/>
</dbReference>
<protein>
    <recommendedName>
        <fullName evidence="3">histidine kinase</fullName>
        <ecNumber evidence="3">2.7.13.3</ecNumber>
    </recommendedName>
</protein>
<evidence type="ECO:0000256" key="11">
    <source>
        <dbReference type="SAM" id="Phobius"/>
    </source>
</evidence>
<geneLocation type="plasmid" evidence="14 15">
    <name>p1536_1</name>
</geneLocation>
<dbReference type="SMART" id="SM00388">
    <property type="entry name" value="HisKA"/>
    <property type="match status" value="1"/>
</dbReference>
<comment type="subcellular location">
    <subcellularLocation>
        <location evidence="2">Membrane</location>
    </subcellularLocation>
</comment>
<dbReference type="GO" id="GO:0004673">
    <property type="term" value="F:protein histidine kinase activity"/>
    <property type="evidence" value="ECO:0007669"/>
    <property type="project" value="UniProtKB-EC"/>
</dbReference>
<keyword evidence="9" id="KW-0902">Two-component regulatory system</keyword>
<feature type="transmembrane region" description="Helical" evidence="11">
    <location>
        <begin position="27"/>
        <end position="50"/>
    </location>
</feature>
<evidence type="ECO:0000256" key="10">
    <source>
        <dbReference type="ARBA" id="ARBA00023136"/>
    </source>
</evidence>
<dbReference type="EC" id="2.7.13.3" evidence="3"/>
<dbReference type="EMBL" id="CP030942">
    <property type="protein sequence ID" value="UUP19797.1"/>
    <property type="molecule type" value="Genomic_DNA"/>
</dbReference>
<keyword evidence="7" id="KW-0418">Kinase</keyword>
<dbReference type="Gene3D" id="6.10.340.10">
    <property type="match status" value="1"/>
</dbReference>
<keyword evidence="8 11" id="KW-1133">Transmembrane helix</keyword>
<dbReference type="PRINTS" id="PR00344">
    <property type="entry name" value="BCTRLSENSOR"/>
</dbReference>
<dbReference type="PANTHER" id="PTHR45436:SF1">
    <property type="entry name" value="SENSOR PROTEIN QSEC"/>
    <property type="match status" value="1"/>
</dbReference>
<reference evidence="14 15" key="1">
    <citation type="submission" date="2018-07" db="EMBL/GenBank/DDBJ databases">
        <title>Genome sequence of Nitratireductor thuwali#1536.</title>
        <authorList>
            <person name="Michoud G."/>
            <person name="Merlino G."/>
            <person name="Sefrji F.O."/>
            <person name="Daffonchio D."/>
        </authorList>
    </citation>
    <scope>NUCLEOTIDE SEQUENCE [LARGE SCALE GENOMIC DNA]</scope>
    <source>
        <strain evidence="14 15">Nit1536</strain>
        <plasmid evidence="14 15">p1536_1</plasmid>
    </source>
</reference>
<dbReference type="InterPro" id="IPR036890">
    <property type="entry name" value="HATPase_C_sf"/>
</dbReference>
<dbReference type="Proteomes" id="UP001342418">
    <property type="component" value="Plasmid p1536_1"/>
</dbReference>
<dbReference type="RefSeq" id="WP_338531999.1">
    <property type="nucleotide sequence ID" value="NZ_CP030942.1"/>
</dbReference>
<evidence type="ECO:0000259" key="12">
    <source>
        <dbReference type="PROSITE" id="PS50109"/>
    </source>
</evidence>
<dbReference type="InterPro" id="IPR013727">
    <property type="entry name" value="2CSK_N"/>
</dbReference>
<dbReference type="Pfam" id="PF00512">
    <property type="entry name" value="HisKA"/>
    <property type="match status" value="1"/>
</dbReference>
<dbReference type="PANTHER" id="PTHR45436">
    <property type="entry name" value="SENSOR HISTIDINE KINASE YKOH"/>
    <property type="match status" value="1"/>
</dbReference>
<accession>A0ABY5MSP2</accession>
<comment type="catalytic activity">
    <reaction evidence="1">
        <text>ATP + protein L-histidine = ADP + protein N-phospho-L-histidine.</text>
        <dbReference type="EC" id="2.7.13.3"/>
    </reaction>
</comment>
<dbReference type="InterPro" id="IPR004358">
    <property type="entry name" value="Sig_transdc_His_kin-like_C"/>
</dbReference>
<evidence type="ECO:0000259" key="13">
    <source>
        <dbReference type="PROSITE" id="PS50885"/>
    </source>
</evidence>
<proteinExistence type="predicted"/>
<keyword evidence="10 11" id="KW-0472">Membrane</keyword>
<dbReference type="InterPro" id="IPR003661">
    <property type="entry name" value="HisK_dim/P_dom"/>
</dbReference>
<evidence type="ECO:0000313" key="14">
    <source>
        <dbReference type="EMBL" id="UUP19797.1"/>
    </source>
</evidence>
<evidence type="ECO:0000256" key="9">
    <source>
        <dbReference type="ARBA" id="ARBA00023012"/>
    </source>
</evidence>
<evidence type="ECO:0000256" key="2">
    <source>
        <dbReference type="ARBA" id="ARBA00004370"/>
    </source>
</evidence>
<evidence type="ECO:0000256" key="7">
    <source>
        <dbReference type="ARBA" id="ARBA00022777"/>
    </source>
</evidence>
<dbReference type="Gene3D" id="3.30.565.10">
    <property type="entry name" value="Histidine kinase-like ATPase, C-terminal domain"/>
    <property type="match status" value="1"/>
</dbReference>
<dbReference type="InterPro" id="IPR036097">
    <property type="entry name" value="HisK_dim/P_sf"/>
</dbReference>
<evidence type="ECO:0000256" key="1">
    <source>
        <dbReference type="ARBA" id="ARBA00000085"/>
    </source>
</evidence>
<dbReference type="Gene3D" id="1.10.287.130">
    <property type="match status" value="1"/>
</dbReference>
<keyword evidence="15" id="KW-1185">Reference proteome</keyword>
<dbReference type="InterPro" id="IPR050428">
    <property type="entry name" value="TCS_sensor_his_kinase"/>
</dbReference>
<evidence type="ECO:0000256" key="3">
    <source>
        <dbReference type="ARBA" id="ARBA00012438"/>
    </source>
</evidence>
<keyword evidence="14" id="KW-0614">Plasmid</keyword>
<evidence type="ECO:0000256" key="5">
    <source>
        <dbReference type="ARBA" id="ARBA00022679"/>
    </source>
</evidence>
<dbReference type="PROSITE" id="PS50109">
    <property type="entry name" value="HIS_KIN"/>
    <property type="match status" value="1"/>
</dbReference>
<keyword evidence="4" id="KW-0597">Phosphoprotein</keyword>
<dbReference type="SUPFAM" id="SSF55874">
    <property type="entry name" value="ATPase domain of HSP90 chaperone/DNA topoisomerase II/histidine kinase"/>
    <property type="match status" value="1"/>
</dbReference>
<evidence type="ECO:0000256" key="8">
    <source>
        <dbReference type="ARBA" id="ARBA00022989"/>
    </source>
</evidence>
<dbReference type="InterPro" id="IPR005467">
    <property type="entry name" value="His_kinase_dom"/>
</dbReference>
<feature type="domain" description="HAMP" evidence="13">
    <location>
        <begin position="206"/>
        <end position="257"/>
    </location>
</feature>
<dbReference type="SUPFAM" id="SSF47384">
    <property type="entry name" value="Homodimeric domain of signal transducing histidine kinase"/>
    <property type="match status" value="1"/>
</dbReference>
<evidence type="ECO:0000256" key="4">
    <source>
        <dbReference type="ARBA" id="ARBA00022553"/>
    </source>
</evidence>
<dbReference type="InterPro" id="IPR003660">
    <property type="entry name" value="HAMP_dom"/>
</dbReference>
<feature type="transmembrane region" description="Helical" evidence="11">
    <location>
        <begin position="186"/>
        <end position="209"/>
    </location>
</feature>
<feature type="domain" description="Histidine kinase" evidence="12">
    <location>
        <begin position="265"/>
        <end position="473"/>
    </location>
</feature>
<dbReference type="CDD" id="cd00082">
    <property type="entry name" value="HisKA"/>
    <property type="match status" value="1"/>
</dbReference>